<keyword evidence="2" id="KW-1185">Reference proteome</keyword>
<reference evidence="1" key="1">
    <citation type="submission" date="2022-10" db="EMBL/GenBank/DDBJ databases">
        <title>The complete genomes of actinobacterial strains from the NBC collection.</title>
        <authorList>
            <person name="Joergensen T.S."/>
            <person name="Alvarez Arevalo M."/>
            <person name="Sterndorff E.B."/>
            <person name="Faurdal D."/>
            <person name="Vuksanovic O."/>
            <person name="Mourched A.-S."/>
            <person name="Charusanti P."/>
            <person name="Shaw S."/>
            <person name="Blin K."/>
            <person name="Weber T."/>
        </authorList>
    </citation>
    <scope>NUCLEOTIDE SEQUENCE</scope>
    <source>
        <strain evidence="1">NBC_01482</strain>
    </source>
</reference>
<name>A0ABZ1Z0Y2_9NOCA</name>
<accession>A0ABZ1Z0Y2</accession>
<dbReference type="Proteomes" id="UP001432062">
    <property type="component" value="Chromosome"/>
</dbReference>
<organism evidence="1 2">
    <name type="scientific">Nocardia vinacea</name>
    <dbReference type="NCBI Taxonomy" id="96468"/>
    <lineage>
        <taxon>Bacteria</taxon>
        <taxon>Bacillati</taxon>
        <taxon>Actinomycetota</taxon>
        <taxon>Actinomycetes</taxon>
        <taxon>Mycobacteriales</taxon>
        <taxon>Nocardiaceae</taxon>
        <taxon>Nocardia</taxon>
    </lineage>
</organism>
<dbReference type="EMBL" id="CP109441">
    <property type="protein sequence ID" value="WUV47765.1"/>
    <property type="molecule type" value="Genomic_DNA"/>
</dbReference>
<protein>
    <submittedName>
        <fullName evidence="1">Uncharacterized protein</fullName>
    </submittedName>
</protein>
<gene>
    <name evidence="1" type="ORF">OG563_05915</name>
</gene>
<dbReference type="RefSeq" id="WP_329411910.1">
    <property type="nucleotide sequence ID" value="NZ_CP109441.1"/>
</dbReference>
<proteinExistence type="predicted"/>
<evidence type="ECO:0000313" key="2">
    <source>
        <dbReference type="Proteomes" id="UP001432062"/>
    </source>
</evidence>
<sequence length="157" mass="18141">MANDDKTAATPLTNPITEASEGRLIVRMDLEKFVYIDRDCEYFKDQIRKIQRQMTEVSQQDKWGLGDSFTLQGDRDLISAKTMVTRWREKSRGSQNGVYEVMESHYKVIEDFQTLFRTVRERITGVDTEQAAKYQDLVANLPQQAPAQAKIFSWPGL</sequence>
<evidence type="ECO:0000313" key="1">
    <source>
        <dbReference type="EMBL" id="WUV47765.1"/>
    </source>
</evidence>